<evidence type="ECO:0000256" key="1">
    <source>
        <dbReference type="ARBA" id="ARBA00023121"/>
    </source>
</evidence>
<name>A0AA42DR82_9FIRM</name>
<dbReference type="PROSITE" id="PS51482">
    <property type="entry name" value="DEGV"/>
    <property type="match status" value="1"/>
</dbReference>
<keyword evidence="1" id="KW-0446">Lipid-binding</keyword>
<dbReference type="InterPro" id="IPR043168">
    <property type="entry name" value="DegV_C"/>
</dbReference>
<dbReference type="Gene3D" id="3.40.50.10170">
    <property type="match status" value="1"/>
</dbReference>
<proteinExistence type="predicted"/>
<dbReference type="SUPFAM" id="SSF82549">
    <property type="entry name" value="DAK1/DegV-like"/>
    <property type="match status" value="1"/>
</dbReference>
<dbReference type="Gene3D" id="3.30.1180.10">
    <property type="match status" value="1"/>
</dbReference>
<reference evidence="2" key="1">
    <citation type="journal article" date="2023" name="Int. J. Syst. Evol. Microbiol.">
        <title>&lt;i&gt;Holtiella tumoricola&lt;/i&gt; gen. nov. sp. nov., isolated from a human clinical sample.</title>
        <authorList>
            <person name="Allen-Vercoe E."/>
            <person name="Daigneault M.C."/>
            <person name="Vancuren S.J."/>
            <person name="Cochrane K."/>
            <person name="O'Neal L.L."/>
            <person name="Sankaranarayanan K."/>
            <person name="Lawson P.A."/>
        </authorList>
    </citation>
    <scope>NUCLEOTIDE SEQUENCE</scope>
    <source>
        <strain evidence="2">CC70A</strain>
    </source>
</reference>
<evidence type="ECO:0000313" key="3">
    <source>
        <dbReference type="Proteomes" id="UP001169242"/>
    </source>
</evidence>
<sequence>MSEIVLITDTSSDLSDTIVKEFGITRIPFYVSFNQVDYFKEIVEMPIKDFYTKMRESKVFPKTSLPSINDYLEVFTPLAEAGKSIICVCLSGYFSGSYSSAVNAKEIILENYPNTQIAIINSLNATGGQGLLVTEIGRMIQDGLEFDQIIDLTDKLIEKARIFFFVDTLDYLENGGRIGKASALLGTMLNVKPILFLEKGQLYPLAKVRGKKKAIAKIIESTVEYIGDRPCDYNYIVGHADNLEDANTILAGARASIAAPIPDEFFFIGVTIGVNTGPDACGICVIPKYQTLM</sequence>
<gene>
    <name evidence="2" type="ORF">PBV87_20810</name>
</gene>
<dbReference type="Pfam" id="PF02645">
    <property type="entry name" value="DegV"/>
    <property type="match status" value="1"/>
</dbReference>
<comment type="caution">
    <text evidence="2">The sequence shown here is derived from an EMBL/GenBank/DDBJ whole genome shotgun (WGS) entry which is preliminary data.</text>
</comment>
<dbReference type="InterPro" id="IPR050270">
    <property type="entry name" value="DegV_domain_contain"/>
</dbReference>
<dbReference type="NCBIfam" id="TIGR00762">
    <property type="entry name" value="DegV"/>
    <property type="match status" value="1"/>
</dbReference>
<dbReference type="PANTHER" id="PTHR33434:SF2">
    <property type="entry name" value="FATTY ACID-BINDING PROTEIN TM_1468"/>
    <property type="match status" value="1"/>
</dbReference>
<protein>
    <submittedName>
        <fullName evidence="2">DegV family protein</fullName>
    </submittedName>
</protein>
<organism evidence="2 3">
    <name type="scientific">Holtiella tumoricola</name>
    <dbReference type="NCBI Taxonomy" id="3018743"/>
    <lineage>
        <taxon>Bacteria</taxon>
        <taxon>Bacillati</taxon>
        <taxon>Bacillota</taxon>
        <taxon>Clostridia</taxon>
        <taxon>Lachnospirales</taxon>
        <taxon>Cellulosilyticaceae</taxon>
        <taxon>Holtiella</taxon>
    </lineage>
</organism>
<dbReference type="PANTHER" id="PTHR33434">
    <property type="entry name" value="DEGV DOMAIN-CONTAINING PROTEIN DR_1986-RELATED"/>
    <property type="match status" value="1"/>
</dbReference>
<evidence type="ECO:0000313" key="2">
    <source>
        <dbReference type="EMBL" id="MDA3733919.1"/>
    </source>
</evidence>
<dbReference type="GO" id="GO:0008289">
    <property type="term" value="F:lipid binding"/>
    <property type="evidence" value="ECO:0007669"/>
    <property type="project" value="UniProtKB-KW"/>
</dbReference>
<dbReference type="RefSeq" id="WP_271013584.1">
    <property type="nucleotide sequence ID" value="NZ_JAQIFT010000068.1"/>
</dbReference>
<keyword evidence="3" id="KW-1185">Reference proteome</keyword>
<dbReference type="Proteomes" id="UP001169242">
    <property type="component" value="Unassembled WGS sequence"/>
</dbReference>
<dbReference type="InterPro" id="IPR003797">
    <property type="entry name" value="DegV"/>
</dbReference>
<accession>A0AA42DR82</accession>
<dbReference type="AlphaFoldDB" id="A0AA42DR82"/>
<dbReference type="EMBL" id="JAQIFT010000068">
    <property type="protein sequence ID" value="MDA3733919.1"/>
    <property type="molecule type" value="Genomic_DNA"/>
</dbReference>